<feature type="compositionally biased region" description="Basic residues" evidence="1">
    <location>
        <begin position="496"/>
        <end position="510"/>
    </location>
</feature>
<evidence type="ECO:0000313" key="2">
    <source>
        <dbReference type="EMBL" id="KZF20465.1"/>
    </source>
</evidence>
<feature type="region of interest" description="Disordered" evidence="1">
    <location>
        <begin position="473"/>
        <end position="625"/>
    </location>
</feature>
<evidence type="ECO:0000313" key="3">
    <source>
        <dbReference type="Proteomes" id="UP000076632"/>
    </source>
</evidence>
<dbReference type="Proteomes" id="UP000076632">
    <property type="component" value="Unassembled WGS sequence"/>
</dbReference>
<accession>A0A165AH65</accession>
<organism evidence="2 3">
    <name type="scientific">Xylona heveae (strain CBS 132557 / TC161)</name>
    <dbReference type="NCBI Taxonomy" id="1328760"/>
    <lineage>
        <taxon>Eukaryota</taxon>
        <taxon>Fungi</taxon>
        <taxon>Dikarya</taxon>
        <taxon>Ascomycota</taxon>
        <taxon>Pezizomycotina</taxon>
        <taxon>Xylonomycetes</taxon>
        <taxon>Xylonales</taxon>
        <taxon>Xylonaceae</taxon>
        <taxon>Xylona</taxon>
    </lineage>
</organism>
<evidence type="ECO:0000256" key="1">
    <source>
        <dbReference type="SAM" id="MobiDB-lite"/>
    </source>
</evidence>
<dbReference type="InParanoid" id="A0A165AH65"/>
<dbReference type="AlphaFoldDB" id="A0A165AH65"/>
<feature type="compositionally biased region" description="Polar residues" evidence="1">
    <location>
        <begin position="1"/>
        <end position="11"/>
    </location>
</feature>
<name>A0A165AH65_XYLHT</name>
<reference evidence="2 3" key="1">
    <citation type="journal article" date="2016" name="Fungal Biol.">
        <title>The genome of Xylona heveae provides a window into fungal endophytism.</title>
        <authorList>
            <person name="Gazis R."/>
            <person name="Kuo A."/>
            <person name="Riley R."/>
            <person name="LaButti K."/>
            <person name="Lipzen A."/>
            <person name="Lin J."/>
            <person name="Amirebrahimi M."/>
            <person name="Hesse C.N."/>
            <person name="Spatafora J.W."/>
            <person name="Henrissat B."/>
            <person name="Hainaut M."/>
            <person name="Grigoriev I.V."/>
            <person name="Hibbett D.S."/>
        </authorList>
    </citation>
    <scope>NUCLEOTIDE SEQUENCE [LARGE SCALE GENOMIC DNA]</scope>
    <source>
        <strain evidence="2 3">TC161</strain>
    </source>
</reference>
<sequence>MMNQGEASQMAANVETHEFTTREQSSPPTFTEMLVGNEQNMVFEMPNNQGDVAASLIEMSGQQGDQFFVAGNGLSPFESQTQAALCSTSIHPVQAHLSYQSPYAQEVQPYYSHVASQDPLPFQADPITQNLPALQTFPAVQTPLSFQIPVDPQLAMISGPNQQYIGQGPHGTYENPYWRRAENSKAMNGNDISGDELTPRSWRPGQRPLHILELLTHYTEEIDKARYEWGLFDAETRQAYPSDQSQNRNEYRDNEYHYKVCRAQCIFLERMRVYTESYQQSEDHLKPGDPVRAIFFPPLVPNDFPPMRTIAPIGNVGGFSGIQNDPALPQAMAQVWEAQKLQQRQELLRMQNNAFHAFDSESARLQGPTQPMGPYWSQESLEGSQSTNFPRLHDDHIPAQYLQMANYGDSAGYSYGNEAGIMMNERRWNYNHLGKPSQPAVTFSSATCPQPPVLFGEPPFDNLRMVSPADFPQYRSGIHQSSQGATAPGHQDGAKIHRPARARASRKNSRNPKTTKVSRASRPRVPERRTNDPVEEGAGKILMPSQHVPQQVAVGAGRFMNPPPEQANETASFSQTSALAAPVGNDETASNNSNMVQTSSETASIESSSVDADDPTDLHGPPHQK</sequence>
<dbReference type="RefSeq" id="XP_018186020.1">
    <property type="nucleotide sequence ID" value="XM_018331298.1"/>
</dbReference>
<proteinExistence type="predicted"/>
<feature type="compositionally biased region" description="Low complexity" evidence="1">
    <location>
        <begin position="598"/>
        <end position="609"/>
    </location>
</feature>
<dbReference type="GeneID" id="28896435"/>
<gene>
    <name evidence="2" type="ORF">L228DRAFT_240984</name>
</gene>
<keyword evidence="3" id="KW-1185">Reference proteome</keyword>
<dbReference type="EMBL" id="KV407463">
    <property type="protein sequence ID" value="KZF20465.1"/>
    <property type="molecule type" value="Genomic_DNA"/>
</dbReference>
<feature type="compositionally biased region" description="Polar residues" evidence="1">
    <location>
        <begin position="587"/>
        <end position="597"/>
    </location>
</feature>
<feature type="compositionally biased region" description="Polar residues" evidence="1">
    <location>
        <begin position="567"/>
        <end position="578"/>
    </location>
</feature>
<protein>
    <submittedName>
        <fullName evidence="2">Uncharacterized protein</fullName>
    </submittedName>
</protein>
<feature type="region of interest" description="Disordered" evidence="1">
    <location>
        <begin position="1"/>
        <end position="29"/>
    </location>
</feature>